<dbReference type="EMBL" id="BLAE01000015">
    <property type="protein sequence ID" value="GES09465.1"/>
    <property type="molecule type" value="Genomic_DNA"/>
</dbReference>
<dbReference type="SUPFAM" id="SSF55781">
    <property type="entry name" value="GAF domain-like"/>
    <property type="match status" value="1"/>
</dbReference>
<dbReference type="PROSITE" id="PS51077">
    <property type="entry name" value="HTH_ICLR"/>
    <property type="match status" value="1"/>
</dbReference>
<dbReference type="InterPro" id="IPR014757">
    <property type="entry name" value="Tscrpt_reg_IclR_C"/>
</dbReference>
<keyword evidence="4" id="KW-0804">Transcription</keyword>
<dbReference type="Pfam" id="PF01614">
    <property type="entry name" value="IclR_C"/>
    <property type="match status" value="1"/>
</dbReference>
<gene>
    <name evidence="9" type="ORF">Amac_030610</name>
</gene>
<keyword evidence="3" id="KW-0238">DNA-binding</keyword>
<dbReference type="InterPro" id="IPR050707">
    <property type="entry name" value="HTH_MetabolicPath_Reg"/>
</dbReference>
<evidence type="ECO:0000256" key="2">
    <source>
        <dbReference type="ARBA" id="ARBA00023015"/>
    </source>
</evidence>
<protein>
    <recommendedName>
        <fullName evidence="6">Glycerol operon regulatory protein</fullName>
    </recommendedName>
</protein>
<dbReference type="PROSITE" id="PS51078">
    <property type="entry name" value="ICLR_ED"/>
    <property type="match status" value="1"/>
</dbReference>
<evidence type="ECO:0000256" key="4">
    <source>
        <dbReference type="ARBA" id="ARBA00023163"/>
    </source>
</evidence>
<feature type="domain" description="IclR-ED" evidence="8">
    <location>
        <begin position="77"/>
        <end position="259"/>
    </location>
</feature>
<dbReference type="PANTHER" id="PTHR30136">
    <property type="entry name" value="HELIX-TURN-HELIX TRANSCRIPTIONAL REGULATOR, ICLR FAMILY"/>
    <property type="match status" value="1"/>
</dbReference>
<proteinExistence type="predicted"/>
<evidence type="ECO:0000259" key="8">
    <source>
        <dbReference type="PROSITE" id="PS51078"/>
    </source>
</evidence>
<dbReference type="RefSeq" id="WP_170322491.1">
    <property type="nucleotide sequence ID" value="NZ_BAAAHL010000069.1"/>
</dbReference>
<evidence type="ECO:0000259" key="7">
    <source>
        <dbReference type="PROSITE" id="PS51077"/>
    </source>
</evidence>
<dbReference type="Pfam" id="PF09339">
    <property type="entry name" value="HTH_IclR"/>
    <property type="match status" value="1"/>
</dbReference>
<dbReference type="SMART" id="SM00346">
    <property type="entry name" value="HTH_ICLR"/>
    <property type="match status" value="1"/>
</dbReference>
<dbReference type="GO" id="GO:0045892">
    <property type="term" value="P:negative regulation of DNA-templated transcription"/>
    <property type="evidence" value="ECO:0007669"/>
    <property type="project" value="TreeGrafter"/>
</dbReference>
<dbReference type="FunFam" id="1.10.10.10:FF:000056">
    <property type="entry name" value="IclR family transcriptional regulator"/>
    <property type="match status" value="1"/>
</dbReference>
<accession>A0A5M3WJT0</accession>
<dbReference type="InterPro" id="IPR036390">
    <property type="entry name" value="WH_DNA-bd_sf"/>
</dbReference>
<dbReference type="GO" id="GO:0003700">
    <property type="term" value="F:DNA-binding transcription factor activity"/>
    <property type="evidence" value="ECO:0007669"/>
    <property type="project" value="TreeGrafter"/>
</dbReference>
<dbReference type="Gene3D" id="3.30.450.40">
    <property type="match status" value="1"/>
</dbReference>
<evidence type="ECO:0000256" key="1">
    <source>
        <dbReference type="ARBA" id="ARBA00022798"/>
    </source>
</evidence>
<evidence type="ECO:0000313" key="9">
    <source>
        <dbReference type="EMBL" id="GES09465.1"/>
    </source>
</evidence>
<evidence type="ECO:0000313" key="10">
    <source>
        <dbReference type="Proteomes" id="UP000331127"/>
    </source>
</evidence>
<sequence length="275" mass="29159">MRNESEATSREERGLGSVANALRLLETMARVPQAGVSELARALHLSKASMDRLLSTFTRAGFAEQDPATRKYRLTVKIVALAESVRSRIGLVEIARPHLTGLAEQVHEAVNLGVYLDGGMVYLDSIPSRHTFQIEARPGVMLPAYCTGAGKAILAFSRPEVVESYLAGVAPVAHTRFTLTSVSLIREELESIRRAGFAEDKGELLEEACCAAAPVPGPDGYAVAALSVTAPRSRYSVRRAELISAVTAAAERVTAGIAAAGITAPGRTNPAPPLS</sequence>
<dbReference type="Gene3D" id="1.10.10.10">
    <property type="entry name" value="Winged helix-like DNA-binding domain superfamily/Winged helix DNA-binding domain"/>
    <property type="match status" value="1"/>
</dbReference>
<comment type="caution">
    <text evidence="9">The sequence shown here is derived from an EMBL/GenBank/DDBJ whole genome shotgun (WGS) entry which is preliminary data.</text>
</comment>
<feature type="domain" description="HTH iclR-type" evidence="7">
    <location>
        <begin position="15"/>
        <end position="76"/>
    </location>
</feature>
<dbReference type="SUPFAM" id="SSF46785">
    <property type="entry name" value="Winged helix' DNA-binding domain"/>
    <property type="match status" value="1"/>
</dbReference>
<reference evidence="9 10" key="1">
    <citation type="submission" date="2019-10" db="EMBL/GenBank/DDBJ databases">
        <title>Whole genome shotgun sequence of Acrocarpospora macrocephala NBRC 16266.</title>
        <authorList>
            <person name="Ichikawa N."/>
            <person name="Kimura A."/>
            <person name="Kitahashi Y."/>
            <person name="Komaki H."/>
            <person name="Oguchi A."/>
        </authorList>
    </citation>
    <scope>NUCLEOTIDE SEQUENCE [LARGE SCALE GENOMIC DNA]</scope>
    <source>
        <strain evidence="9 10">NBRC 16266</strain>
    </source>
</reference>
<evidence type="ECO:0000256" key="3">
    <source>
        <dbReference type="ARBA" id="ARBA00023125"/>
    </source>
</evidence>
<dbReference type="InterPro" id="IPR005471">
    <property type="entry name" value="Tscrpt_reg_IclR_N"/>
</dbReference>
<dbReference type="GO" id="GO:0003677">
    <property type="term" value="F:DNA binding"/>
    <property type="evidence" value="ECO:0007669"/>
    <property type="project" value="UniProtKB-KW"/>
</dbReference>
<dbReference type="GO" id="GO:0006071">
    <property type="term" value="P:glycerol metabolic process"/>
    <property type="evidence" value="ECO:0007669"/>
    <property type="project" value="UniProtKB-KW"/>
</dbReference>
<evidence type="ECO:0000256" key="6">
    <source>
        <dbReference type="ARBA" id="ARBA00070406"/>
    </source>
</evidence>
<comment type="function">
    <text evidence="5">May be an activator protein for the gylABX operon.</text>
</comment>
<keyword evidence="2" id="KW-0805">Transcription regulation</keyword>
<evidence type="ECO:0000256" key="5">
    <source>
        <dbReference type="ARBA" id="ARBA00058938"/>
    </source>
</evidence>
<organism evidence="9 10">
    <name type="scientific">Acrocarpospora macrocephala</name>
    <dbReference type="NCBI Taxonomy" id="150177"/>
    <lineage>
        <taxon>Bacteria</taxon>
        <taxon>Bacillati</taxon>
        <taxon>Actinomycetota</taxon>
        <taxon>Actinomycetes</taxon>
        <taxon>Streptosporangiales</taxon>
        <taxon>Streptosporangiaceae</taxon>
        <taxon>Acrocarpospora</taxon>
    </lineage>
</organism>
<dbReference type="Proteomes" id="UP000331127">
    <property type="component" value="Unassembled WGS sequence"/>
</dbReference>
<name>A0A5M3WJT0_9ACTN</name>
<dbReference type="AlphaFoldDB" id="A0A5M3WJT0"/>
<dbReference type="InterPro" id="IPR029016">
    <property type="entry name" value="GAF-like_dom_sf"/>
</dbReference>
<dbReference type="PANTHER" id="PTHR30136:SF24">
    <property type="entry name" value="HTH-TYPE TRANSCRIPTIONAL REPRESSOR ALLR"/>
    <property type="match status" value="1"/>
</dbReference>
<dbReference type="InterPro" id="IPR036388">
    <property type="entry name" value="WH-like_DNA-bd_sf"/>
</dbReference>
<keyword evidence="1" id="KW-0319">Glycerol metabolism</keyword>
<keyword evidence="10" id="KW-1185">Reference proteome</keyword>